<feature type="domain" description="Thymidylate kinase-like" evidence="9">
    <location>
        <begin position="14"/>
        <end position="204"/>
    </location>
</feature>
<dbReference type="InterPro" id="IPR027417">
    <property type="entry name" value="P-loop_NTPase"/>
</dbReference>
<dbReference type="PANTHER" id="PTHR10344:SF4">
    <property type="entry name" value="UMP-CMP KINASE 2, MITOCHONDRIAL"/>
    <property type="match status" value="1"/>
</dbReference>
<evidence type="ECO:0000256" key="3">
    <source>
        <dbReference type="ARBA" id="ARBA00022727"/>
    </source>
</evidence>
<dbReference type="PANTHER" id="PTHR10344">
    <property type="entry name" value="THYMIDYLATE KINASE"/>
    <property type="match status" value="1"/>
</dbReference>
<dbReference type="Proteomes" id="UP000323594">
    <property type="component" value="Chromosome"/>
</dbReference>
<evidence type="ECO:0000256" key="1">
    <source>
        <dbReference type="ARBA" id="ARBA00009776"/>
    </source>
</evidence>
<protein>
    <recommendedName>
        <fullName evidence="8">Thymidylate kinase</fullName>
        <ecNumber evidence="8">2.7.4.9</ecNumber>
    </recommendedName>
    <alternativeName>
        <fullName evidence="8">dTMP kinase</fullName>
    </alternativeName>
</protein>
<keyword evidence="12" id="KW-1185">Reference proteome</keyword>
<keyword evidence="5 8" id="KW-0418">Kinase</keyword>
<dbReference type="GeneID" id="57753753"/>
<dbReference type="GO" id="GO:0006227">
    <property type="term" value="P:dUDP biosynthetic process"/>
    <property type="evidence" value="ECO:0007669"/>
    <property type="project" value="TreeGrafter"/>
</dbReference>
<dbReference type="GO" id="GO:0006233">
    <property type="term" value="P:dTDP biosynthetic process"/>
    <property type="evidence" value="ECO:0007669"/>
    <property type="project" value="InterPro"/>
</dbReference>
<name>A0A0B7GSY6_TREPH</name>
<dbReference type="CDD" id="cd01672">
    <property type="entry name" value="TMPK"/>
    <property type="match status" value="1"/>
</dbReference>
<sequence>MIETMNSIRNFIVFEGIDGTGTTSQLRLLRERFAAIGKAEKVVFTQEPTDTEIGKLIRKALSKELSLEQKTIAQLFAADRTEHIYGNAGIIEHTANGKAVFSDRYFFSSLAYQGLSVGKSLAKKLNEDFPLPELLFFFDIPVQTSMSRIDKRGLQKEIYEKKDFQTAVRQEYLRIIEEYEKSAPEMQIIRIDAEKDIQEIHQKIWSFVENLPKL</sequence>
<dbReference type="EMBL" id="CDNC01000001">
    <property type="protein sequence ID" value="CEM60632.1"/>
    <property type="molecule type" value="Genomic_DNA"/>
</dbReference>
<dbReference type="GO" id="GO:0004798">
    <property type="term" value="F:dTMP kinase activity"/>
    <property type="evidence" value="ECO:0007669"/>
    <property type="project" value="UniProtKB-UniRule"/>
</dbReference>
<comment type="function">
    <text evidence="8">Phosphorylation of dTMP to form dTDP in both de novo and salvage pathways of dTTP synthesis.</text>
</comment>
<reference evidence="10" key="1">
    <citation type="submission" date="2015-01" db="EMBL/GenBank/DDBJ databases">
        <authorList>
            <person name="Xiang T."/>
            <person name="Song Y."/>
            <person name="Huang L."/>
            <person name="Wang B."/>
            <person name="Wu P."/>
        </authorList>
    </citation>
    <scope>NUCLEOTIDE SEQUENCE [LARGE SCALE GENOMIC DNA]</scope>
    <source>
        <strain evidence="10">V1</strain>
    </source>
</reference>
<accession>A0A0B7GSY6</accession>
<reference evidence="12" key="2">
    <citation type="submission" date="2015-01" db="EMBL/GenBank/DDBJ databases">
        <authorList>
            <person name="Manzoor Shahid"/>
            <person name="Zubair Saima"/>
        </authorList>
    </citation>
    <scope>NUCLEOTIDE SEQUENCE [LARGE SCALE GENOMIC DNA]</scope>
    <source>
        <strain evidence="12">V1</strain>
    </source>
</reference>
<dbReference type="OrthoDB" id="9774907at2"/>
<evidence type="ECO:0000256" key="7">
    <source>
        <dbReference type="ARBA" id="ARBA00048743"/>
    </source>
</evidence>
<dbReference type="Gene3D" id="3.40.50.300">
    <property type="entry name" value="P-loop containing nucleotide triphosphate hydrolases"/>
    <property type="match status" value="1"/>
</dbReference>
<dbReference type="Pfam" id="PF02223">
    <property type="entry name" value="Thymidylate_kin"/>
    <property type="match status" value="1"/>
</dbReference>
<comment type="similarity">
    <text evidence="1 8">Belongs to the thymidylate kinase family.</text>
</comment>
<reference evidence="11 13" key="3">
    <citation type="submission" date="2019-08" db="EMBL/GenBank/DDBJ databases">
        <authorList>
            <person name="Kuhnert P."/>
        </authorList>
    </citation>
    <scope>NUCLEOTIDE SEQUENCE [LARGE SCALE GENOMIC DNA]</scope>
    <source>
        <strain evidence="11 13">B36.5</strain>
    </source>
</reference>
<dbReference type="HAMAP" id="MF_00165">
    <property type="entry name" value="Thymidylate_kinase"/>
    <property type="match status" value="1"/>
</dbReference>
<dbReference type="GO" id="GO:0005737">
    <property type="term" value="C:cytoplasm"/>
    <property type="evidence" value="ECO:0007669"/>
    <property type="project" value="TreeGrafter"/>
</dbReference>
<dbReference type="AlphaFoldDB" id="A0A0B7GSY6"/>
<dbReference type="RefSeq" id="WP_052335637.1">
    <property type="nucleotide sequence ID" value="NZ_CDNC01000001.1"/>
</dbReference>
<dbReference type="Proteomes" id="UP000042527">
    <property type="component" value="Unassembled WGS sequence"/>
</dbReference>
<dbReference type="EMBL" id="CP042817">
    <property type="protein sequence ID" value="QEJ98513.1"/>
    <property type="molecule type" value="Genomic_DNA"/>
</dbReference>
<evidence type="ECO:0000256" key="4">
    <source>
        <dbReference type="ARBA" id="ARBA00022741"/>
    </source>
</evidence>
<proteinExistence type="inferred from homology"/>
<dbReference type="InterPro" id="IPR018094">
    <property type="entry name" value="Thymidylate_kinase"/>
</dbReference>
<dbReference type="GO" id="GO:0005524">
    <property type="term" value="F:ATP binding"/>
    <property type="evidence" value="ECO:0007669"/>
    <property type="project" value="UniProtKB-UniRule"/>
</dbReference>
<dbReference type="EC" id="2.7.4.9" evidence="8"/>
<evidence type="ECO:0000313" key="13">
    <source>
        <dbReference type="Proteomes" id="UP000323594"/>
    </source>
</evidence>
<comment type="caution">
    <text evidence="8">Lacks conserved residue(s) required for the propagation of feature annotation.</text>
</comment>
<dbReference type="GO" id="GO:0006235">
    <property type="term" value="P:dTTP biosynthetic process"/>
    <property type="evidence" value="ECO:0007669"/>
    <property type="project" value="UniProtKB-UniRule"/>
</dbReference>
<keyword evidence="2 8" id="KW-0808">Transferase</keyword>
<evidence type="ECO:0000259" key="9">
    <source>
        <dbReference type="Pfam" id="PF02223"/>
    </source>
</evidence>
<keyword evidence="6 8" id="KW-0067">ATP-binding</keyword>
<evidence type="ECO:0000313" key="11">
    <source>
        <dbReference type="EMBL" id="QEJ98513.1"/>
    </source>
</evidence>
<dbReference type="InterPro" id="IPR039430">
    <property type="entry name" value="Thymidylate_kin-like_dom"/>
</dbReference>
<keyword evidence="3 8" id="KW-0545">Nucleotide biosynthesis</keyword>
<evidence type="ECO:0000313" key="10">
    <source>
        <dbReference type="EMBL" id="CEM60632.1"/>
    </source>
</evidence>
<evidence type="ECO:0000313" key="12">
    <source>
        <dbReference type="Proteomes" id="UP000042527"/>
    </source>
</evidence>
<keyword evidence="4 8" id="KW-0547">Nucleotide-binding</keyword>
<organism evidence="10 12">
    <name type="scientific">Treponema phagedenis</name>
    <dbReference type="NCBI Taxonomy" id="162"/>
    <lineage>
        <taxon>Bacteria</taxon>
        <taxon>Pseudomonadati</taxon>
        <taxon>Spirochaetota</taxon>
        <taxon>Spirochaetia</taxon>
        <taxon>Spirochaetales</taxon>
        <taxon>Treponemataceae</taxon>
        <taxon>Treponema</taxon>
    </lineage>
</organism>
<gene>
    <name evidence="8 10" type="primary">tmk</name>
    <name evidence="11" type="ORF">FUT82_11240</name>
    <name evidence="10" type="ORF">TPHV1_10300</name>
</gene>
<dbReference type="SUPFAM" id="SSF52540">
    <property type="entry name" value="P-loop containing nucleoside triphosphate hydrolases"/>
    <property type="match status" value="1"/>
</dbReference>
<comment type="catalytic activity">
    <reaction evidence="7 8">
        <text>dTMP + ATP = dTDP + ADP</text>
        <dbReference type="Rhea" id="RHEA:13517"/>
        <dbReference type="ChEBI" id="CHEBI:30616"/>
        <dbReference type="ChEBI" id="CHEBI:58369"/>
        <dbReference type="ChEBI" id="CHEBI:63528"/>
        <dbReference type="ChEBI" id="CHEBI:456216"/>
        <dbReference type="EC" id="2.7.4.9"/>
    </reaction>
</comment>
<dbReference type="NCBIfam" id="TIGR00041">
    <property type="entry name" value="DTMP_kinase"/>
    <property type="match status" value="1"/>
</dbReference>
<evidence type="ECO:0000256" key="6">
    <source>
        <dbReference type="ARBA" id="ARBA00022840"/>
    </source>
</evidence>
<evidence type="ECO:0000256" key="2">
    <source>
        <dbReference type="ARBA" id="ARBA00022679"/>
    </source>
</evidence>
<evidence type="ECO:0000256" key="5">
    <source>
        <dbReference type="ARBA" id="ARBA00022777"/>
    </source>
</evidence>
<evidence type="ECO:0000256" key="8">
    <source>
        <dbReference type="HAMAP-Rule" id="MF_00165"/>
    </source>
</evidence>